<name>A0ABT9VT64_9BACI</name>
<proteinExistence type="inferred from homology"/>
<organism evidence="7 8">
    <name type="scientific">Caldalkalibacillus horti</name>
    <dbReference type="NCBI Taxonomy" id="77523"/>
    <lineage>
        <taxon>Bacteria</taxon>
        <taxon>Bacillati</taxon>
        <taxon>Bacillota</taxon>
        <taxon>Bacilli</taxon>
        <taxon>Bacillales</taxon>
        <taxon>Bacillaceae</taxon>
        <taxon>Caldalkalibacillus</taxon>
    </lineage>
</organism>
<feature type="transmembrane region" description="Helical" evidence="6">
    <location>
        <begin position="5"/>
        <end position="26"/>
    </location>
</feature>
<protein>
    <submittedName>
        <fullName evidence="7">Sporulation integral membrane protein YtvI</fullName>
    </submittedName>
</protein>
<feature type="transmembrane region" description="Helical" evidence="6">
    <location>
        <begin position="172"/>
        <end position="189"/>
    </location>
</feature>
<comment type="similarity">
    <text evidence="2">Belongs to the autoinducer-2 exporter (AI-2E) (TC 2.A.86) family.</text>
</comment>
<feature type="transmembrane region" description="Helical" evidence="6">
    <location>
        <begin position="62"/>
        <end position="88"/>
    </location>
</feature>
<dbReference type="EMBL" id="JAUSTY010000001">
    <property type="protein sequence ID" value="MDQ0164181.1"/>
    <property type="molecule type" value="Genomic_DNA"/>
</dbReference>
<evidence type="ECO:0000313" key="7">
    <source>
        <dbReference type="EMBL" id="MDQ0164181.1"/>
    </source>
</evidence>
<dbReference type="InterPro" id="IPR002549">
    <property type="entry name" value="AI-2E-like"/>
</dbReference>
<sequence>MGKEFWGAVVRFIVVLLATIGVLLGIFYGLGLVYPFLIGLLLALLYNPLVNFLEAKLKFPRWLAVTIAIILLIAILATIVTLVVIEIISEINKLTTSLPQYVENYFIQIQEFFMQDVLAFYDNFTDFYSSLDPEVRRNIEGQVESFTSTLVDWVQSLVTTIMNGLVGFFSKIPTMATAFVISLLASFFISKDWPKLREKYKNLLPTSLHERSGAVIKDLRKAVFGFVKAQLTLISITFVIVLIGFFILRVEYALTIALIIGLVDLLPYLGTGLIFVPWIIYLFITGEYGMVIGLSILYAIVLIQRQMMEPKILGTNVGLDPLLTLVALFVGFQLFGLIGLIIGPASMVILGALHRAGVFRDLWTFIKGKPQV</sequence>
<keyword evidence="5 6" id="KW-0472">Membrane</keyword>
<dbReference type="Proteomes" id="UP001235840">
    <property type="component" value="Unassembled WGS sequence"/>
</dbReference>
<dbReference type="NCBIfam" id="TIGR02872">
    <property type="entry name" value="spore_ytvI"/>
    <property type="match status" value="1"/>
</dbReference>
<feature type="transmembrane region" description="Helical" evidence="6">
    <location>
        <begin position="254"/>
        <end position="281"/>
    </location>
</feature>
<evidence type="ECO:0000256" key="3">
    <source>
        <dbReference type="ARBA" id="ARBA00022692"/>
    </source>
</evidence>
<evidence type="ECO:0000256" key="1">
    <source>
        <dbReference type="ARBA" id="ARBA00004141"/>
    </source>
</evidence>
<evidence type="ECO:0000256" key="2">
    <source>
        <dbReference type="ARBA" id="ARBA00009773"/>
    </source>
</evidence>
<evidence type="ECO:0000256" key="6">
    <source>
        <dbReference type="SAM" id="Phobius"/>
    </source>
</evidence>
<gene>
    <name evidence="7" type="ORF">J2S11_000080</name>
</gene>
<reference evidence="7 8" key="1">
    <citation type="submission" date="2023-07" db="EMBL/GenBank/DDBJ databases">
        <title>Genomic Encyclopedia of Type Strains, Phase IV (KMG-IV): sequencing the most valuable type-strain genomes for metagenomic binning, comparative biology and taxonomic classification.</title>
        <authorList>
            <person name="Goeker M."/>
        </authorList>
    </citation>
    <scope>NUCLEOTIDE SEQUENCE [LARGE SCALE GENOMIC DNA]</scope>
    <source>
        <strain evidence="7 8">DSM 12751</strain>
    </source>
</reference>
<keyword evidence="3 6" id="KW-0812">Transmembrane</keyword>
<feature type="transmembrane region" description="Helical" evidence="6">
    <location>
        <begin position="325"/>
        <end position="353"/>
    </location>
</feature>
<dbReference type="InterPro" id="IPR014227">
    <property type="entry name" value="YtvI-like"/>
</dbReference>
<evidence type="ECO:0000313" key="8">
    <source>
        <dbReference type="Proteomes" id="UP001235840"/>
    </source>
</evidence>
<keyword evidence="8" id="KW-1185">Reference proteome</keyword>
<dbReference type="PANTHER" id="PTHR21716:SF68">
    <property type="entry name" value="TRANSPORT PROTEIN YTVI-RELATED"/>
    <property type="match status" value="1"/>
</dbReference>
<keyword evidence="4 6" id="KW-1133">Transmembrane helix</keyword>
<accession>A0ABT9VT64</accession>
<comment type="caution">
    <text evidence="7">The sequence shown here is derived from an EMBL/GenBank/DDBJ whole genome shotgun (WGS) entry which is preliminary data.</text>
</comment>
<evidence type="ECO:0000256" key="4">
    <source>
        <dbReference type="ARBA" id="ARBA00022989"/>
    </source>
</evidence>
<feature type="transmembrane region" description="Helical" evidence="6">
    <location>
        <begin position="288"/>
        <end position="305"/>
    </location>
</feature>
<feature type="transmembrane region" description="Helical" evidence="6">
    <location>
        <begin position="226"/>
        <end position="248"/>
    </location>
</feature>
<dbReference type="PANTHER" id="PTHR21716">
    <property type="entry name" value="TRANSMEMBRANE PROTEIN"/>
    <property type="match status" value="1"/>
</dbReference>
<dbReference type="Pfam" id="PF01594">
    <property type="entry name" value="AI-2E_transport"/>
    <property type="match status" value="1"/>
</dbReference>
<comment type="subcellular location">
    <subcellularLocation>
        <location evidence="1">Membrane</location>
        <topology evidence="1">Multi-pass membrane protein</topology>
    </subcellularLocation>
</comment>
<evidence type="ECO:0000256" key="5">
    <source>
        <dbReference type="ARBA" id="ARBA00023136"/>
    </source>
</evidence>
<dbReference type="RefSeq" id="WP_307389402.1">
    <property type="nucleotide sequence ID" value="NZ_BAAADK010000009.1"/>
</dbReference>